<reference evidence="3" key="2">
    <citation type="submission" date="2025-05" db="UniProtKB">
        <authorList>
            <consortium name="EnsemblMetazoa"/>
        </authorList>
    </citation>
    <scope>IDENTIFICATION</scope>
</reference>
<dbReference type="GO" id="GO:0005509">
    <property type="term" value="F:calcium ion binding"/>
    <property type="evidence" value="ECO:0007669"/>
    <property type="project" value="InterPro"/>
</dbReference>
<evidence type="ECO:0000259" key="2">
    <source>
        <dbReference type="PROSITE" id="PS50222"/>
    </source>
</evidence>
<dbReference type="KEGG" id="dvv:114334743"/>
<dbReference type="Proteomes" id="UP001652700">
    <property type="component" value="Unplaced"/>
</dbReference>
<dbReference type="InterPro" id="IPR050230">
    <property type="entry name" value="CALM/Myosin/TropC-like"/>
</dbReference>
<dbReference type="InterPro" id="IPR002048">
    <property type="entry name" value="EF_hand_dom"/>
</dbReference>
<dbReference type="InParanoid" id="A0A6P7G0Q3"/>
<sequence>MSQEINITNGFPLDIITEFKEAFSFFDKHQTGEIATSQLGTIMRALGQNPTETELKKIIAEVDRKELGTISFDTFINMMKCKLCTTNMVEELRESFQVLDRKGTGVISIFELRDILTSTGDKFDDDEIEEIMKDVVVNENDEVVYDEYINTLASK</sequence>
<feature type="domain" description="EF-hand" evidence="2">
    <location>
        <begin position="14"/>
        <end position="49"/>
    </location>
</feature>
<dbReference type="Pfam" id="PF13499">
    <property type="entry name" value="EF-hand_7"/>
    <property type="match status" value="1"/>
</dbReference>
<evidence type="ECO:0000313" key="3">
    <source>
        <dbReference type="EnsemblMetazoa" id="XP_028140632.1"/>
    </source>
</evidence>
<dbReference type="PROSITE" id="PS50222">
    <property type="entry name" value="EF_HAND_2"/>
    <property type="match status" value="3"/>
</dbReference>
<dbReference type="Gene3D" id="1.10.238.10">
    <property type="entry name" value="EF-hand"/>
    <property type="match status" value="2"/>
</dbReference>
<evidence type="ECO:0000313" key="5">
    <source>
        <dbReference type="RefSeq" id="XP_028140632.1"/>
    </source>
</evidence>
<dbReference type="PANTHER" id="PTHR23048:SF0">
    <property type="entry name" value="CALMODULIN LIKE 3"/>
    <property type="match status" value="1"/>
</dbReference>
<evidence type="ECO:0000256" key="1">
    <source>
        <dbReference type="ARBA" id="ARBA00022737"/>
    </source>
</evidence>
<dbReference type="EnsemblMetazoa" id="XM_028284831.2">
    <property type="protein sequence ID" value="XP_028140632.1"/>
    <property type="gene ID" value="LOC114334743"/>
</dbReference>
<dbReference type="GeneID" id="114334743"/>
<dbReference type="SMART" id="SM00054">
    <property type="entry name" value="EFh"/>
    <property type="match status" value="4"/>
</dbReference>
<dbReference type="FunFam" id="1.10.238.10:FF:000527">
    <property type="entry name" value="Calmodulin-3"/>
    <property type="match status" value="1"/>
</dbReference>
<dbReference type="InterPro" id="IPR039508">
    <property type="entry name" value="KASH5_EF-hand-like_dom"/>
</dbReference>
<dbReference type="CDD" id="cd00051">
    <property type="entry name" value="EFh"/>
    <property type="match status" value="1"/>
</dbReference>
<protein>
    <submittedName>
        <fullName evidence="5">Calmodulin-beta-like</fullName>
    </submittedName>
</protein>
<gene>
    <name evidence="5" type="primary">LOC114334743</name>
</gene>
<dbReference type="AlphaFoldDB" id="A0A6P7G0Q3"/>
<dbReference type="GO" id="GO:0072686">
    <property type="term" value="C:mitotic spindle"/>
    <property type="evidence" value="ECO:0007669"/>
    <property type="project" value="UniProtKB-ARBA"/>
</dbReference>
<dbReference type="RefSeq" id="XP_028140632.1">
    <property type="nucleotide sequence ID" value="XM_028284831.1"/>
</dbReference>
<dbReference type="OrthoDB" id="26525at2759"/>
<dbReference type="SUPFAM" id="SSF47473">
    <property type="entry name" value="EF-hand"/>
    <property type="match status" value="1"/>
</dbReference>
<reference evidence="5" key="1">
    <citation type="submission" date="2025-04" db="UniProtKB">
        <authorList>
            <consortium name="RefSeq"/>
        </authorList>
    </citation>
    <scope>IDENTIFICATION</scope>
    <source>
        <tissue evidence="5">Whole insect</tissue>
    </source>
</reference>
<feature type="domain" description="EF-hand" evidence="2">
    <location>
        <begin position="50"/>
        <end position="85"/>
    </location>
</feature>
<proteinExistence type="predicted"/>
<accession>A0A6P7G0Q3</accession>
<keyword evidence="4" id="KW-1185">Reference proteome</keyword>
<feature type="domain" description="EF-hand" evidence="2">
    <location>
        <begin position="87"/>
        <end position="122"/>
    </location>
</feature>
<keyword evidence="1" id="KW-0677">Repeat</keyword>
<dbReference type="GO" id="GO:0016460">
    <property type="term" value="C:myosin II complex"/>
    <property type="evidence" value="ECO:0007669"/>
    <property type="project" value="TreeGrafter"/>
</dbReference>
<dbReference type="PANTHER" id="PTHR23048">
    <property type="entry name" value="MYOSIN LIGHT CHAIN 1, 3"/>
    <property type="match status" value="1"/>
</dbReference>
<dbReference type="Pfam" id="PF14658">
    <property type="entry name" value="EF-hand_9"/>
    <property type="match status" value="1"/>
</dbReference>
<organism evidence="5">
    <name type="scientific">Diabrotica virgifera virgifera</name>
    <name type="common">western corn rootworm</name>
    <dbReference type="NCBI Taxonomy" id="50390"/>
    <lineage>
        <taxon>Eukaryota</taxon>
        <taxon>Metazoa</taxon>
        <taxon>Ecdysozoa</taxon>
        <taxon>Arthropoda</taxon>
        <taxon>Hexapoda</taxon>
        <taxon>Insecta</taxon>
        <taxon>Pterygota</taxon>
        <taxon>Neoptera</taxon>
        <taxon>Endopterygota</taxon>
        <taxon>Coleoptera</taxon>
        <taxon>Polyphaga</taxon>
        <taxon>Cucujiformia</taxon>
        <taxon>Chrysomeloidea</taxon>
        <taxon>Chrysomelidae</taxon>
        <taxon>Galerucinae</taxon>
        <taxon>Diabroticina</taxon>
        <taxon>Diabroticites</taxon>
        <taxon>Diabrotica</taxon>
    </lineage>
</organism>
<dbReference type="InterPro" id="IPR011992">
    <property type="entry name" value="EF-hand-dom_pair"/>
</dbReference>
<name>A0A6P7G0Q3_DIAVI</name>
<evidence type="ECO:0000313" key="4">
    <source>
        <dbReference type="Proteomes" id="UP001652700"/>
    </source>
</evidence>